<feature type="compositionally biased region" description="Low complexity" evidence="1">
    <location>
        <begin position="37"/>
        <end position="66"/>
    </location>
</feature>
<feature type="non-terminal residue" evidence="2">
    <location>
        <position position="1"/>
    </location>
</feature>
<feature type="region of interest" description="Disordered" evidence="1">
    <location>
        <begin position="1"/>
        <end position="112"/>
    </location>
</feature>
<name>A0ABN9W0C3_9DINO</name>
<accession>A0ABN9W0C3</accession>
<evidence type="ECO:0000256" key="1">
    <source>
        <dbReference type="SAM" id="MobiDB-lite"/>
    </source>
</evidence>
<reference evidence="2" key="1">
    <citation type="submission" date="2023-10" db="EMBL/GenBank/DDBJ databases">
        <authorList>
            <person name="Chen Y."/>
            <person name="Shah S."/>
            <person name="Dougan E. K."/>
            <person name="Thang M."/>
            <person name="Chan C."/>
        </authorList>
    </citation>
    <scope>NUCLEOTIDE SEQUENCE [LARGE SCALE GENOMIC DNA]</scope>
</reference>
<evidence type="ECO:0000313" key="2">
    <source>
        <dbReference type="EMBL" id="CAK0879411.1"/>
    </source>
</evidence>
<dbReference type="Proteomes" id="UP001189429">
    <property type="component" value="Unassembled WGS sequence"/>
</dbReference>
<protein>
    <submittedName>
        <fullName evidence="2">Uncharacterized protein</fullName>
    </submittedName>
</protein>
<feature type="compositionally biased region" description="Basic residues" evidence="1">
    <location>
        <begin position="24"/>
        <end position="36"/>
    </location>
</feature>
<organism evidence="2 3">
    <name type="scientific">Prorocentrum cordatum</name>
    <dbReference type="NCBI Taxonomy" id="2364126"/>
    <lineage>
        <taxon>Eukaryota</taxon>
        <taxon>Sar</taxon>
        <taxon>Alveolata</taxon>
        <taxon>Dinophyceae</taxon>
        <taxon>Prorocentrales</taxon>
        <taxon>Prorocentraceae</taxon>
        <taxon>Prorocentrum</taxon>
    </lineage>
</organism>
<keyword evidence="3" id="KW-1185">Reference proteome</keyword>
<sequence length="112" mass="11378">PNAASRRALAAWSRPGAAAAVGLRQRRAAGRRRGRLRSVGPPGGARAPPCGAAADLQARSGAAVRRVTARRRQRRRLGAAVAGAAGGRAEGAEVGRPALFSGLDPVPPGHPR</sequence>
<comment type="caution">
    <text evidence="2">The sequence shown here is derived from an EMBL/GenBank/DDBJ whole genome shotgun (WGS) entry which is preliminary data.</text>
</comment>
<feature type="compositionally biased region" description="Low complexity" evidence="1">
    <location>
        <begin position="1"/>
        <end position="23"/>
    </location>
</feature>
<feature type="non-terminal residue" evidence="2">
    <location>
        <position position="112"/>
    </location>
</feature>
<proteinExistence type="predicted"/>
<evidence type="ECO:0000313" key="3">
    <source>
        <dbReference type="Proteomes" id="UP001189429"/>
    </source>
</evidence>
<gene>
    <name evidence="2" type="ORF">PCOR1329_LOCUS62851</name>
</gene>
<feature type="compositionally biased region" description="Basic residues" evidence="1">
    <location>
        <begin position="67"/>
        <end position="77"/>
    </location>
</feature>
<dbReference type="EMBL" id="CAUYUJ010017950">
    <property type="protein sequence ID" value="CAK0879411.1"/>
    <property type="molecule type" value="Genomic_DNA"/>
</dbReference>